<dbReference type="Pfam" id="PF25973">
    <property type="entry name" value="BSH_CzcB"/>
    <property type="match status" value="1"/>
</dbReference>
<feature type="compositionally biased region" description="Low complexity" evidence="3">
    <location>
        <begin position="386"/>
        <end position="396"/>
    </location>
</feature>
<dbReference type="Gene3D" id="2.40.30.170">
    <property type="match status" value="1"/>
</dbReference>
<dbReference type="RefSeq" id="WP_191593471.1">
    <property type="nucleotide sequence ID" value="NZ_JACYFC010000001.1"/>
</dbReference>
<protein>
    <submittedName>
        <fullName evidence="5">Efflux RND transporter periplasmic adaptor subunit</fullName>
    </submittedName>
</protein>
<evidence type="ECO:0000256" key="1">
    <source>
        <dbReference type="ARBA" id="ARBA00009477"/>
    </source>
</evidence>
<name>A0ABR8NVM4_9GAMM</name>
<evidence type="ECO:0000313" key="5">
    <source>
        <dbReference type="EMBL" id="MBD5770108.1"/>
    </source>
</evidence>
<feature type="coiled-coil region" evidence="2">
    <location>
        <begin position="116"/>
        <end position="191"/>
    </location>
</feature>
<dbReference type="SUPFAM" id="SSF111369">
    <property type="entry name" value="HlyD-like secretion proteins"/>
    <property type="match status" value="1"/>
</dbReference>
<dbReference type="Proteomes" id="UP000604161">
    <property type="component" value="Unassembled WGS sequence"/>
</dbReference>
<sequence>MKRQLKWFILILALLSIAGVYAYINYAVEAQNNKVRQPKPEAAEQALEISVMSINTGTYAAEISSSGLVKPRYALSLTSQISGEVTQLSNQFESGQIIQKGHTLAIIDNSELSSLVASAKNTLASAELALKEESRQGEQAKAEWKAAGFREAPDSDLVLREPQLAAAQAEVDAAKAALNSAQTDLKHAKITAPFDALIIERTISPGSYVSSGDEVGTLYSVDRAEIQIDLSNSDWLKLPDTQTLLQGDWPVSIKNIEDNAQWQGKILHVSLHIDDTTRMRSLTVSLEKPLEQTPSLIPGSFVQVTLKGKPLDKLWRLPNTALSKKSEIWFLDENSRLDAFETTPRFVDSKYVYIEIPEDMQQKSYQVLTKPYNSYIKGTLVEPLSEPDSPSISTSKSIKKGTNQ</sequence>
<evidence type="ECO:0000259" key="4">
    <source>
        <dbReference type="Pfam" id="PF25973"/>
    </source>
</evidence>
<dbReference type="NCBIfam" id="TIGR01730">
    <property type="entry name" value="RND_mfp"/>
    <property type="match status" value="1"/>
</dbReference>
<dbReference type="Gene3D" id="2.40.50.100">
    <property type="match status" value="1"/>
</dbReference>
<keyword evidence="2" id="KW-0175">Coiled coil</keyword>
<dbReference type="Gene3D" id="1.10.287.470">
    <property type="entry name" value="Helix hairpin bin"/>
    <property type="match status" value="1"/>
</dbReference>
<keyword evidence="6" id="KW-1185">Reference proteome</keyword>
<gene>
    <name evidence="5" type="ORF">IF202_03520</name>
</gene>
<evidence type="ECO:0000256" key="3">
    <source>
        <dbReference type="SAM" id="MobiDB-lite"/>
    </source>
</evidence>
<reference evidence="5 6" key="1">
    <citation type="submission" date="2020-09" db="EMBL/GenBank/DDBJ databases">
        <title>Marinomonas sp. nov., isolated from the cysticercosis algae of Qingdao, China.</title>
        <authorList>
            <person name="Sun X."/>
        </authorList>
    </citation>
    <scope>NUCLEOTIDE SEQUENCE [LARGE SCALE GENOMIC DNA]</scope>
    <source>
        <strain evidence="5 6">SM2066</strain>
    </source>
</reference>
<proteinExistence type="inferred from homology"/>
<feature type="domain" description="CzcB-like barrel-sandwich hybrid" evidence="4">
    <location>
        <begin position="78"/>
        <end position="215"/>
    </location>
</feature>
<comment type="similarity">
    <text evidence="1">Belongs to the membrane fusion protein (MFP) (TC 8.A.1) family.</text>
</comment>
<evidence type="ECO:0000256" key="2">
    <source>
        <dbReference type="SAM" id="Coils"/>
    </source>
</evidence>
<accession>A0ABR8NVM4</accession>
<feature type="region of interest" description="Disordered" evidence="3">
    <location>
        <begin position="383"/>
        <end position="404"/>
    </location>
</feature>
<evidence type="ECO:0000313" key="6">
    <source>
        <dbReference type="Proteomes" id="UP000604161"/>
    </source>
</evidence>
<organism evidence="5 6">
    <name type="scientific">Marinomonas colpomeniae</name>
    <dbReference type="NCBI Taxonomy" id="2774408"/>
    <lineage>
        <taxon>Bacteria</taxon>
        <taxon>Pseudomonadati</taxon>
        <taxon>Pseudomonadota</taxon>
        <taxon>Gammaproteobacteria</taxon>
        <taxon>Oceanospirillales</taxon>
        <taxon>Oceanospirillaceae</taxon>
        <taxon>Marinomonas</taxon>
    </lineage>
</organism>
<dbReference type="InterPro" id="IPR058647">
    <property type="entry name" value="BSH_CzcB-like"/>
</dbReference>
<dbReference type="PANTHER" id="PTHR30469">
    <property type="entry name" value="MULTIDRUG RESISTANCE PROTEIN MDTA"/>
    <property type="match status" value="1"/>
</dbReference>
<dbReference type="InterPro" id="IPR006143">
    <property type="entry name" value="RND_pump_MFP"/>
</dbReference>
<comment type="caution">
    <text evidence="5">The sequence shown here is derived from an EMBL/GenBank/DDBJ whole genome shotgun (WGS) entry which is preliminary data.</text>
</comment>
<dbReference type="EMBL" id="JACYFC010000001">
    <property type="protein sequence ID" value="MBD5770108.1"/>
    <property type="molecule type" value="Genomic_DNA"/>
</dbReference>